<comment type="caution">
    <text evidence="2">The sequence shown here is derived from an EMBL/GenBank/DDBJ whole genome shotgun (WGS) entry which is preliminary data.</text>
</comment>
<evidence type="ECO:0000313" key="2">
    <source>
        <dbReference type="EMBL" id="KAH3859218.1"/>
    </source>
</evidence>
<organism evidence="2 3">
    <name type="scientific">Dreissena polymorpha</name>
    <name type="common">Zebra mussel</name>
    <name type="synonym">Mytilus polymorpha</name>
    <dbReference type="NCBI Taxonomy" id="45954"/>
    <lineage>
        <taxon>Eukaryota</taxon>
        <taxon>Metazoa</taxon>
        <taxon>Spiralia</taxon>
        <taxon>Lophotrochozoa</taxon>
        <taxon>Mollusca</taxon>
        <taxon>Bivalvia</taxon>
        <taxon>Autobranchia</taxon>
        <taxon>Heteroconchia</taxon>
        <taxon>Euheterodonta</taxon>
        <taxon>Imparidentia</taxon>
        <taxon>Neoheterodontei</taxon>
        <taxon>Myida</taxon>
        <taxon>Dreissenoidea</taxon>
        <taxon>Dreissenidae</taxon>
        <taxon>Dreissena</taxon>
    </lineage>
</organism>
<dbReference type="Proteomes" id="UP000828390">
    <property type="component" value="Unassembled WGS sequence"/>
</dbReference>
<sequence length="177" mass="20146">MKKAKTTDIKTDKKTDIATDKTNEKKLKKAKQFNQKENTAKKSFGKKLKHKLRKIMPFRKAVSLNESESKVSDRANNVLQNDDEALLHNIDLVQTEIKAPSTTEVIVHQEKDVNDLKDQRKNGGGKEFSAKQKQDSRRPVVEKISMKPLTTRNQKQTTTGQRTRGGKTFSRVQVSVL</sequence>
<keyword evidence="3" id="KW-1185">Reference proteome</keyword>
<evidence type="ECO:0000256" key="1">
    <source>
        <dbReference type="SAM" id="MobiDB-lite"/>
    </source>
</evidence>
<feature type="region of interest" description="Disordered" evidence="1">
    <location>
        <begin position="111"/>
        <end position="177"/>
    </location>
</feature>
<gene>
    <name evidence="2" type="ORF">DPMN_101934</name>
</gene>
<dbReference type="AlphaFoldDB" id="A0A9D4LKC2"/>
<proteinExistence type="predicted"/>
<feature type="compositionally biased region" description="Basic and acidic residues" evidence="1">
    <location>
        <begin position="128"/>
        <end position="145"/>
    </location>
</feature>
<feature type="region of interest" description="Disordered" evidence="1">
    <location>
        <begin position="26"/>
        <end position="48"/>
    </location>
</feature>
<dbReference type="EMBL" id="JAIWYP010000003">
    <property type="protein sequence ID" value="KAH3859218.1"/>
    <property type="molecule type" value="Genomic_DNA"/>
</dbReference>
<feature type="compositionally biased region" description="Low complexity" evidence="1">
    <location>
        <begin position="150"/>
        <end position="168"/>
    </location>
</feature>
<reference evidence="2" key="2">
    <citation type="submission" date="2020-11" db="EMBL/GenBank/DDBJ databases">
        <authorList>
            <person name="McCartney M.A."/>
            <person name="Auch B."/>
            <person name="Kono T."/>
            <person name="Mallez S."/>
            <person name="Becker A."/>
            <person name="Gohl D.M."/>
            <person name="Silverstein K.A.T."/>
            <person name="Koren S."/>
            <person name="Bechman K.B."/>
            <person name="Herman A."/>
            <person name="Abrahante J.E."/>
            <person name="Garbe J."/>
        </authorList>
    </citation>
    <scope>NUCLEOTIDE SEQUENCE</scope>
    <source>
        <strain evidence="2">Duluth1</strain>
        <tissue evidence="2">Whole animal</tissue>
    </source>
</reference>
<evidence type="ECO:0000313" key="3">
    <source>
        <dbReference type="Proteomes" id="UP000828390"/>
    </source>
</evidence>
<feature type="compositionally biased region" description="Basic and acidic residues" evidence="1">
    <location>
        <begin position="111"/>
        <end position="121"/>
    </location>
</feature>
<protein>
    <submittedName>
        <fullName evidence="2">Uncharacterized protein</fullName>
    </submittedName>
</protein>
<accession>A0A9D4LKC2</accession>
<reference evidence="2" key="1">
    <citation type="journal article" date="2019" name="bioRxiv">
        <title>The Genome of the Zebra Mussel, Dreissena polymorpha: A Resource for Invasive Species Research.</title>
        <authorList>
            <person name="McCartney M.A."/>
            <person name="Auch B."/>
            <person name="Kono T."/>
            <person name="Mallez S."/>
            <person name="Zhang Y."/>
            <person name="Obille A."/>
            <person name="Becker A."/>
            <person name="Abrahante J.E."/>
            <person name="Garbe J."/>
            <person name="Badalamenti J.P."/>
            <person name="Herman A."/>
            <person name="Mangelson H."/>
            <person name="Liachko I."/>
            <person name="Sullivan S."/>
            <person name="Sone E.D."/>
            <person name="Koren S."/>
            <person name="Silverstein K.A.T."/>
            <person name="Beckman K.B."/>
            <person name="Gohl D.M."/>
        </authorList>
    </citation>
    <scope>NUCLEOTIDE SEQUENCE</scope>
    <source>
        <strain evidence="2">Duluth1</strain>
        <tissue evidence="2">Whole animal</tissue>
    </source>
</reference>
<name>A0A9D4LKC2_DREPO</name>